<dbReference type="Proteomes" id="UP001193081">
    <property type="component" value="Unassembled WGS sequence"/>
</dbReference>
<dbReference type="RefSeq" id="WP_135477023.1">
    <property type="nucleotide sequence ID" value="NZ_SIJK02000005.1"/>
</dbReference>
<accession>A0ABS4D690</accession>
<comment type="caution">
    <text evidence="1">The sequence shown here is derived from an EMBL/GenBank/DDBJ whole genome shotgun (WGS) entry which is preliminary data.</text>
</comment>
<evidence type="ECO:0000313" key="1">
    <source>
        <dbReference type="EMBL" id="MBP1464955.1"/>
    </source>
</evidence>
<reference evidence="1 2" key="1">
    <citation type="submission" date="2021-03" db="EMBL/GenBank/DDBJ databases">
        <authorList>
            <person name="Grouzdev D.S."/>
        </authorList>
    </citation>
    <scope>NUCLEOTIDE SEQUENCE [LARGE SCALE GENOMIC DNA]</scope>
    <source>
        <strain evidence="1 2">M50-1</strain>
    </source>
</reference>
<organism evidence="1 2">
    <name type="scientific">Candidatus Chloroploca mongolica</name>
    <dbReference type="NCBI Taxonomy" id="2528176"/>
    <lineage>
        <taxon>Bacteria</taxon>
        <taxon>Bacillati</taxon>
        <taxon>Chloroflexota</taxon>
        <taxon>Chloroflexia</taxon>
        <taxon>Chloroflexales</taxon>
        <taxon>Chloroflexineae</taxon>
        <taxon>Oscillochloridaceae</taxon>
        <taxon>Candidatus Chloroploca</taxon>
    </lineage>
</organism>
<name>A0ABS4D690_9CHLR</name>
<gene>
    <name evidence="1" type="ORF">EYB53_004455</name>
</gene>
<proteinExistence type="predicted"/>
<evidence type="ECO:0000313" key="2">
    <source>
        <dbReference type="Proteomes" id="UP001193081"/>
    </source>
</evidence>
<dbReference type="EMBL" id="SIJK02000005">
    <property type="protein sequence ID" value="MBP1464955.1"/>
    <property type="molecule type" value="Genomic_DNA"/>
</dbReference>
<keyword evidence="2" id="KW-1185">Reference proteome</keyword>
<protein>
    <submittedName>
        <fullName evidence="1">Uncharacterized protein</fullName>
    </submittedName>
</protein>
<sequence>MHWHTSQGIYLTGEYLHLMVAPVLLGANGRCTLVLVMRPRFSSIALPRELALLIFQESEPAIVHYGRLHRLGQAQIVNVAPGLLRARSLNLPTASLPEALLRAVSPGWISDRKGRAAAADSPDGELPQLQHADGDLSIQLRPAYDGWELLVTAQQNVWADALVAIVYELVTEQEKTALQTVLLPLGWYDSLGAWGGQVLLPPGTLGQLWPPYAPLELMMLNTLPSTIIQASVAAAAATITLHAWHTLAARPDVSSRVRSLILSAFPSG</sequence>